<name>A0A9N7JJR0_CLOSE</name>
<evidence type="ECO:0000313" key="6">
    <source>
        <dbReference type="Proteomes" id="UP001055437"/>
    </source>
</evidence>
<dbReference type="Gene3D" id="3.60.10.10">
    <property type="entry name" value="Endonuclease/exonuclease/phosphatase"/>
    <property type="match status" value="1"/>
</dbReference>
<feature type="domain" description="Endonuclease/exonuclease/phosphatase" evidence="2">
    <location>
        <begin position="19"/>
        <end position="253"/>
    </location>
</feature>
<reference evidence="4" key="2">
    <citation type="submission" date="2022-06" db="EMBL/GenBank/DDBJ databases">
        <authorList>
            <person name="Holder M.E."/>
            <person name="Ajami N.J."/>
            <person name="Petrosino J.F."/>
        </authorList>
    </citation>
    <scope>NUCLEOTIDE SEQUENCE</scope>
    <source>
        <strain evidence="4">RMA 8861</strain>
    </source>
</reference>
<evidence type="ECO:0000313" key="4">
    <source>
        <dbReference type="EMBL" id="USS00185.1"/>
    </source>
</evidence>
<keyword evidence="6" id="KW-1185">Reference proteome</keyword>
<organism evidence="3 5">
    <name type="scientific">Clostridium septicum</name>
    <dbReference type="NCBI Taxonomy" id="1504"/>
    <lineage>
        <taxon>Bacteria</taxon>
        <taxon>Bacillati</taxon>
        <taxon>Bacillota</taxon>
        <taxon>Clostridia</taxon>
        <taxon>Eubacteriales</taxon>
        <taxon>Clostridiaceae</taxon>
        <taxon>Clostridium</taxon>
    </lineage>
</organism>
<dbReference type="GO" id="GO:0004519">
    <property type="term" value="F:endonuclease activity"/>
    <property type="evidence" value="ECO:0007669"/>
    <property type="project" value="UniProtKB-KW"/>
</dbReference>
<dbReference type="Proteomes" id="UP000280586">
    <property type="component" value="Chromosome"/>
</dbReference>
<dbReference type="InterPro" id="IPR005135">
    <property type="entry name" value="Endo/exonuclease/phosphatase"/>
</dbReference>
<evidence type="ECO:0000256" key="1">
    <source>
        <dbReference type="ARBA" id="ARBA00022801"/>
    </source>
</evidence>
<dbReference type="EMBL" id="CP099799">
    <property type="protein sequence ID" value="USS00185.1"/>
    <property type="molecule type" value="Genomic_DNA"/>
</dbReference>
<keyword evidence="3" id="KW-0540">Nuclease</keyword>
<dbReference type="KEGG" id="csep:CP523_03655"/>
<dbReference type="GO" id="GO:0016787">
    <property type="term" value="F:hydrolase activity"/>
    <property type="evidence" value="ECO:0007669"/>
    <property type="project" value="UniProtKB-KW"/>
</dbReference>
<gene>
    <name evidence="3" type="ORF">CP523_03655</name>
    <name evidence="4" type="ORF">NH397_11890</name>
</gene>
<accession>A0A9N7JJR0</accession>
<sequence length="262" mass="30762">MNLLTLNCHSWQEDNQLDKIKVLARIIKDNKYDVIALQEVSQIISGELISKLSKENYISILLEALKALGETSYKCIWDFSHIGYDIYEEGLAIITRHKIKEWKSFYVSKDTNIKNYKTRKIIEVKIEVNNKDYKFYSCHLGWWDDLEEPFKDQVDKLIDSLDKKYINIIMGDFNNDALIRNEGYDYLLSKGLFDTYYLAREKGERFTVEGKIDGWEDNKSSKVLDFILVNEKVNVVESKIIFNNKNEVKVSDHYGVQVKIEV</sequence>
<dbReference type="AlphaFoldDB" id="A0A9N7JJR0"/>
<protein>
    <submittedName>
        <fullName evidence="3 4">Endonuclease</fullName>
    </submittedName>
</protein>
<dbReference type="GeneID" id="303559778"/>
<dbReference type="PANTHER" id="PTHR15822">
    <property type="entry name" value="TRAF AND TNF RECEPTOR-ASSOCIATED PROTEIN"/>
    <property type="match status" value="1"/>
</dbReference>
<dbReference type="PANTHER" id="PTHR15822:SF23">
    <property type="entry name" value="ENDONUCLEASE_EXONUCLEASE_PHOSPHATASE FAMILY PROTEIN"/>
    <property type="match status" value="1"/>
</dbReference>
<proteinExistence type="predicted"/>
<dbReference type="RefSeq" id="WP_120140494.1">
    <property type="nucleotide sequence ID" value="NZ_CP023671.1"/>
</dbReference>
<dbReference type="SUPFAM" id="SSF56219">
    <property type="entry name" value="DNase I-like"/>
    <property type="match status" value="1"/>
</dbReference>
<evidence type="ECO:0000313" key="3">
    <source>
        <dbReference type="EMBL" id="AYE33625.1"/>
    </source>
</evidence>
<dbReference type="Proteomes" id="UP001055437">
    <property type="component" value="Chromosome"/>
</dbReference>
<evidence type="ECO:0000313" key="5">
    <source>
        <dbReference type="Proteomes" id="UP000280586"/>
    </source>
</evidence>
<keyword evidence="1" id="KW-0378">Hydrolase</keyword>
<dbReference type="InterPro" id="IPR036691">
    <property type="entry name" value="Endo/exonu/phosph_ase_sf"/>
</dbReference>
<reference evidence="3 5" key="1">
    <citation type="submission" date="2017-09" db="EMBL/GenBank/DDBJ databases">
        <authorList>
            <person name="Thomas P."/>
            <person name="Seyboldt C."/>
        </authorList>
    </citation>
    <scope>NUCLEOTIDE SEQUENCE [LARGE SCALE GENOMIC DNA]</scope>
    <source>
        <strain evidence="3 5">DSM 7534</strain>
    </source>
</reference>
<dbReference type="Pfam" id="PF03372">
    <property type="entry name" value="Exo_endo_phos"/>
    <property type="match status" value="1"/>
</dbReference>
<dbReference type="EMBL" id="CP023671">
    <property type="protein sequence ID" value="AYE33625.1"/>
    <property type="molecule type" value="Genomic_DNA"/>
</dbReference>
<dbReference type="InterPro" id="IPR051547">
    <property type="entry name" value="TDP2-like"/>
</dbReference>
<evidence type="ECO:0000259" key="2">
    <source>
        <dbReference type="Pfam" id="PF03372"/>
    </source>
</evidence>
<keyword evidence="3" id="KW-0255">Endonuclease</keyword>
<dbReference type="CDD" id="cd09079">
    <property type="entry name" value="RgfB-like"/>
    <property type="match status" value="1"/>
</dbReference>